<dbReference type="EMBL" id="BBSI01000041">
    <property type="protein sequence ID" value="GAM81810.1"/>
    <property type="molecule type" value="Genomic_DNA"/>
</dbReference>
<evidence type="ECO:0000313" key="2">
    <source>
        <dbReference type="Proteomes" id="UP000031847"/>
    </source>
</evidence>
<sequence length="150" mass="17420">MNPLFSSLKRWLLLIYTIFATIITVIYIMFNSTFYKLDLVKYNNDIDYHNKMSSILSKGLLQLNGNFAQLDSFLLIFVYVLGILICFISLLLNWNTYNKRTYTPLISMLGFCLPLTVHNGENILWMVLLDLIIAFVGSIFYIFAIGKTYN</sequence>
<dbReference type="AlphaFoldDB" id="A0A0B8QP04"/>
<organism evidence="1 2">
    <name type="scientific">Lactococcus lactis subsp. lactis</name>
    <name type="common">Streptococcus lactis</name>
    <dbReference type="NCBI Taxonomy" id="1360"/>
    <lineage>
        <taxon>Bacteria</taxon>
        <taxon>Bacillati</taxon>
        <taxon>Bacillota</taxon>
        <taxon>Bacilli</taxon>
        <taxon>Lactobacillales</taxon>
        <taxon>Streptococcaceae</taxon>
        <taxon>Lactococcus</taxon>
    </lineage>
</organism>
<accession>A0A0B8QP04</accession>
<name>A0A0B8QP04_LACLL</name>
<evidence type="ECO:0000313" key="1">
    <source>
        <dbReference type="EMBL" id="GAM81810.1"/>
    </source>
</evidence>
<reference evidence="1 2" key="1">
    <citation type="submission" date="2015-01" db="EMBL/GenBank/DDBJ databases">
        <title>Lactococcus lactis subsp.lactis JCM 5805 whole genome shotgun sequence.</title>
        <authorList>
            <person name="Fujii T."/>
            <person name="Tomita Y."/>
            <person name="Ikushima S."/>
            <person name="Fujiwara D."/>
        </authorList>
    </citation>
    <scope>NUCLEOTIDE SEQUENCE [LARGE SCALE GENOMIC DNA]</scope>
    <source>
        <strain evidence="1 2">JCM 5805</strain>
    </source>
</reference>
<dbReference type="Proteomes" id="UP000031847">
    <property type="component" value="Unassembled WGS sequence"/>
</dbReference>
<protein>
    <submittedName>
        <fullName evidence="1">ABC-type metal ion transport system, permease component</fullName>
    </submittedName>
</protein>
<proteinExistence type="predicted"/>
<comment type="caution">
    <text evidence="1">The sequence shown here is derived from an EMBL/GenBank/DDBJ whole genome shotgun (WGS) entry which is preliminary data.</text>
</comment>
<gene>
    <name evidence="1" type="ORF">JCM5805K_2934</name>
</gene>
<dbReference type="RefSeq" id="WP_023189490.1">
    <property type="nucleotide sequence ID" value="NZ_BAABQR010000003.1"/>
</dbReference>